<keyword evidence="2" id="KW-0813">Transport</keyword>
<comment type="subcellular location">
    <subcellularLocation>
        <location evidence="1">Endoplasmic reticulum</location>
    </subcellularLocation>
</comment>
<evidence type="ECO:0000259" key="6">
    <source>
        <dbReference type="Pfam" id="PF08314"/>
    </source>
</evidence>
<dbReference type="Pfam" id="PF08314">
    <property type="entry name" value="Sec39"/>
    <property type="match status" value="1"/>
</dbReference>
<dbReference type="OrthoDB" id="3434013at2759"/>
<evidence type="ECO:0000256" key="4">
    <source>
        <dbReference type="ARBA" id="ARBA00022927"/>
    </source>
</evidence>
<evidence type="ECO:0000313" key="8">
    <source>
        <dbReference type="Proteomes" id="UP000701801"/>
    </source>
</evidence>
<protein>
    <recommendedName>
        <fullName evidence="6">Sec39 domain-containing protein</fullName>
    </recommendedName>
</protein>
<feature type="region of interest" description="Disordered" evidence="5">
    <location>
        <begin position="875"/>
        <end position="904"/>
    </location>
</feature>
<evidence type="ECO:0000256" key="5">
    <source>
        <dbReference type="SAM" id="MobiDB-lite"/>
    </source>
</evidence>
<reference evidence="7" key="1">
    <citation type="submission" date="2021-07" db="EMBL/GenBank/DDBJ databases">
        <authorList>
            <person name="Durling M."/>
        </authorList>
    </citation>
    <scope>NUCLEOTIDE SEQUENCE</scope>
</reference>
<dbReference type="PANTHER" id="PTHR40787">
    <property type="entry name" value="SECRETED PROTEIN"/>
    <property type="match status" value="1"/>
</dbReference>
<dbReference type="EMBL" id="CAJVRM010000740">
    <property type="protein sequence ID" value="CAG8983799.1"/>
    <property type="molecule type" value="Genomic_DNA"/>
</dbReference>
<dbReference type="AlphaFoldDB" id="A0A9N9M468"/>
<dbReference type="GO" id="GO:0005783">
    <property type="term" value="C:endoplasmic reticulum"/>
    <property type="evidence" value="ECO:0007669"/>
    <property type="project" value="UniProtKB-SubCell"/>
</dbReference>
<accession>A0A9N9M468</accession>
<keyword evidence="8" id="KW-1185">Reference proteome</keyword>
<comment type="caution">
    <text evidence="7">The sequence shown here is derived from an EMBL/GenBank/DDBJ whole genome shotgun (WGS) entry which is preliminary data.</text>
</comment>
<proteinExistence type="predicted"/>
<name>A0A9N9M468_9HELO</name>
<sequence length="936" mass="104922">MAGSDVSPAKAVLLAVQLAAAVDLKSFESLVSRFPKPLHKELVLRIILTYLPEIVEASEYVSFLHRLEAEELENDSDFEPTKFGLDELDEVQAKKKVRKLRLLALEPPYDFADEDPSPLIRFIVLRALRIDEHTGIITQLPELLQPFLHLSTYLRTWMISTILPLLRFNYEYHPEGGIPLTIPKFERLDDEAGVKLLLSKTASDEESTESNVGRDLRGLVGPWMYGDTRWKRRKSRLESQPGLQHSTHFDQNPVSNEKCIGWEEVFKWITQQAGSSWRTAVDAIEQWDGPGDVDVGEYGNGSIWLDEDEQQLLERRYARAALASAYLVPEESEDALNGVYRILERLIILMDQDRVPSLPAACSLLMPIFMDEEFPTAKHSLHLRNNLLSEENNLTKPGEVSVQILHALVISAYICTRIGSGFTVRRAGELALLQDETEQKIEFGKLLINVRNGPKGDDEYWIKLRNEILWLRSWGVEETLEGADASKGKGILGQLSKEFIEAELLTLLLTNTRYTLARSIYEKSPDRPLSKKPLEDTVIAAAMNAYDNATNPNKTRGGVKKCHDILQAFPDTLSDSLQRHQLESLVNVTHSLENYRLVFKQGENFKPVTLRVHGDPISIIGKVLDQNERSYLKIVDFLAIGREMVKAGLTMRNVDGSSKEIEEKDLNEQLLIADKRVVSMCIAAALAEDDFETAYSYVVTRLKKIGGPAQSRSPHVDHNVSGLTAEIPPKSIDDWSWLAALEAGKYRRNPNTISPANQVNGSASDNVRHLEQRIECLAQALRLAPKSTLQDILNAYRRCEEELEAAVKLEAEQEALWDTQGDDQFMPGGFQSNAPTKQITTSTNARTNEEAPMSLFDLSRASMARAQTGFSALSRLRGSTESEKPDSRELCDSPGQPKVGTRKRDQVKNLAVGGLASGIGWLINAPAPQMEDHDEQ</sequence>
<evidence type="ECO:0000256" key="2">
    <source>
        <dbReference type="ARBA" id="ARBA00022448"/>
    </source>
</evidence>
<gene>
    <name evidence="7" type="ORF">HYALB_00006765</name>
</gene>
<feature type="domain" description="Sec39" evidence="6">
    <location>
        <begin position="12"/>
        <end position="817"/>
    </location>
</feature>
<keyword evidence="4" id="KW-0653">Protein transport</keyword>
<evidence type="ECO:0000256" key="3">
    <source>
        <dbReference type="ARBA" id="ARBA00022824"/>
    </source>
</evidence>
<dbReference type="InterPro" id="IPR013244">
    <property type="entry name" value="Sec39_domain"/>
</dbReference>
<feature type="compositionally biased region" description="Basic and acidic residues" evidence="5">
    <location>
        <begin position="878"/>
        <end position="891"/>
    </location>
</feature>
<dbReference type="GO" id="GO:0006890">
    <property type="term" value="P:retrograde vesicle-mediated transport, Golgi to endoplasmic reticulum"/>
    <property type="evidence" value="ECO:0007669"/>
    <property type="project" value="InterPro"/>
</dbReference>
<evidence type="ECO:0000256" key="1">
    <source>
        <dbReference type="ARBA" id="ARBA00004240"/>
    </source>
</evidence>
<dbReference type="PANTHER" id="PTHR40787:SF3">
    <property type="entry name" value="PROTEIN TRANSPORT PROTEIN SEC39"/>
    <property type="match status" value="1"/>
</dbReference>
<keyword evidence="3" id="KW-0256">Endoplasmic reticulum</keyword>
<evidence type="ECO:0000313" key="7">
    <source>
        <dbReference type="EMBL" id="CAG8983799.1"/>
    </source>
</evidence>
<dbReference type="Proteomes" id="UP000701801">
    <property type="component" value="Unassembled WGS sequence"/>
</dbReference>
<organism evidence="7 8">
    <name type="scientific">Hymenoscyphus albidus</name>
    <dbReference type="NCBI Taxonomy" id="595503"/>
    <lineage>
        <taxon>Eukaryota</taxon>
        <taxon>Fungi</taxon>
        <taxon>Dikarya</taxon>
        <taxon>Ascomycota</taxon>
        <taxon>Pezizomycotina</taxon>
        <taxon>Leotiomycetes</taxon>
        <taxon>Helotiales</taxon>
        <taxon>Helotiaceae</taxon>
        <taxon>Hymenoscyphus</taxon>
    </lineage>
</organism>
<dbReference type="GO" id="GO:0015031">
    <property type="term" value="P:protein transport"/>
    <property type="evidence" value="ECO:0007669"/>
    <property type="project" value="UniProtKB-KW"/>
</dbReference>